<proteinExistence type="predicted"/>
<sequence length="424" mass="43860">MLEKIQTISTNLDKKRVYTALAALIVALATGHVMQRTVSRVDLSADAPAPQEMPQPAAANLSQIAPASAAPQDVAEFAPQQPAAVTEDAPIEVTRADTQPSTEPLAGLQSPAEPEDAAPKTEKIAAAPVVEPQVGEEDGTAIDIAAMRDNAPVDADVTPEPAPQVAEVTRAALEEDLPMPALDGPEFDIDPPAGTLTARTPVTDDCAMTLDTTAAPGALIDVSFSAPCAAGAEVQFDHVGLRFTETLNDAGTLDITVPAMAGAAEITATIAGQTLSDTLTVPDIAQFDRVALMWQGGTGLQLHALEDGAYYGDPGHIWAETPGMPTRATSGEGGFLTVLGSTSGGYAADVYTYPVALETAPQISIEAQVLDSTCSKPILGEYMRAVTDGVPSVTQVGMIVPDCDAVGEYLVLKNLPADLTIARN</sequence>
<accession>A0A845M1A2</accession>
<evidence type="ECO:0000256" key="1">
    <source>
        <dbReference type="SAM" id="MobiDB-lite"/>
    </source>
</evidence>
<name>A0A845M1A2_9RHOB</name>
<gene>
    <name evidence="2" type="ORF">GQE99_03730</name>
</gene>
<feature type="region of interest" description="Disordered" evidence="1">
    <location>
        <begin position="65"/>
        <end position="120"/>
    </location>
</feature>
<dbReference type="RefSeq" id="WP_161350240.1">
    <property type="nucleotide sequence ID" value="NZ_WTUX01000006.1"/>
</dbReference>
<dbReference type="AlphaFoldDB" id="A0A845M1A2"/>
<reference evidence="2 3" key="1">
    <citation type="submission" date="2019-12" db="EMBL/GenBank/DDBJ databases">
        <title>Maritimibacter sp. nov. sp. isolated from sea sand.</title>
        <authorList>
            <person name="Kim J."/>
            <person name="Jeong S.E."/>
            <person name="Jung H.S."/>
            <person name="Jeon C.O."/>
        </authorList>
    </citation>
    <scope>NUCLEOTIDE SEQUENCE [LARGE SCALE GENOMIC DNA]</scope>
    <source>
        <strain evidence="2 3">DP07</strain>
    </source>
</reference>
<evidence type="ECO:0000313" key="2">
    <source>
        <dbReference type="EMBL" id="MZR12128.1"/>
    </source>
</evidence>
<comment type="caution">
    <text evidence="2">The sequence shown here is derived from an EMBL/GenBank/DDBJ whole genome shotgun (WGS) entry which is preliminary data.</text>
</comment>
<evidence type="ECO:0008006" key="4">
    <source>
        <dbReference type="Google" id="ProtNLM"/>
    </source>
</evidence>
<evidence type="ECO:0000313" key="3">
    <source>
        <dbReference type="Proteomes" id="UP000467322"/>
    </source>
</evidence>
<organism evidence="2 3">
    <name type="scientific">Maritimibacter harenae</name>
    <dbReference type="NCBI Taxonomy" id="2606218"/>
    <lineage>
        <taxon>Bacteria</taxon>
        <taxon>Pseudomonadati</taxon>
        <taxon>Pseudomonadota</taxon>
        <taxon>Alphaproteobacteria</taxon>
        <taxon>Rhodobacterales</taxon>
        <taxon>Roseobacteraceae</taxon>
        <taxon>Maritimibacter</taxon>
    </lineage>
</organism>
<dbReference type="Proteomes" id="UP000467322">
    <property type="component" value="Unassembled WGS sequence"/>
</dbReference>
<protein>
    <recommendedName>
        <fullName evidence="4">Translocase</fullName>
    </recommendedName>
</protein>
<dbReference type="EMBL" id="WTUX01000006">
    <property type="protein sequence ID" value="MZR12128.1"/>
    <property type="molecule type" value="Genomic_DNA"/>
</dbReference>
<keyword evidence="3" id="KW-1185">Reference proteome</keyword>